<evidence type="ECO:0000313" key="2">
    <source>
        <dbReference type="EMBL" id="OAD52420.1"/>
    </source>
</evidence>
<protein>
    <submittedName>
        <fullName evidence="2">Uncharacterized protein</fullName>
    </submittedName>
</protein>
<dbReference type="Proteomes" id="UP000250275">
    <property type="component" value="Unassembled WGS sequence"/>
</dbReference>
<organism evidence="2 3">
    <name type="scientific">Eufriesea mexicana</name>
    <dbReference type="NCBI Taxonomy" id="516756"/>
    <lineage>
        <taxon>Eukaryota</taxon>
        <taxon>Metazoa</taxon>
        <taxon>Ecdysozoa</taxon>
        <taxon>Arthropoda</taxon>
        <taxon>Hexapoda</taxon>
        <taxon>Insecta</taxon>
        <taxon>Pterygota</taxon>
        <taxon>Neoptera</taxon>
        <taxon>Endopterygota</taxon>
        <taxon>Hymenoptera</taxon>
        <taxon>Apocrita</taxon>
        <taxon>Aculeata</taxon>
        <taxon>Apoidea</taxon>
        <taxon>Anthophila</taxon>
        <taxon>Apidae</taxon>
        <taxon>Eufriesea</taxon>
    </lineage>
</organism>
<sequence length="120" mass="13466">MSARSVRQLLEKIRIISEANSGGEDAASEDEQSDSQSDFTGNEESQHEYVFDDDENVSSVRRGQRHQRVLSDSESDNEQSVEESVRARDGTVWYRMKQGPTIGRPSFTFKEVSGATAYAK</sequence>
<name>A0A310SFU3_9HYME</name>
<feature type="region of interest" description="Disordered" evidence="1">
    <location>
        <begin position="16"/>
        <end position="91"/>
    </location>
</feature>
<accession>A0A310SFU3</accession>
<keyword evidence="3" id="KW-1185">Reference proteome</keyword>
<proteinExistence type="predicted"/>
<gene>
    <name evidence="2" type="ORF">WN48_01697</name>
</gene>
<reference evidence="2 3" key="1">
    <citation type="submission" date="2015-07" db="EMBL/GenBank/DDBJ databases">
        <title>The genome of Eufriesea mexicana.</title>
        <authorList>
            <person name="Pan H."/>
            <person name="Kapheim K."/>
        </authorList>
    </citation>
    <scope>NUCLEOTIDE SEQUENCE [LARGE SCALE GENOMIC DNA]</scope>
    <source>
        <strain evidence="2">0111107269</strain>
        <tissue evidence="2">Whole body</tissue>
    </source>
</reference>
<evidence type="ECO:0000256" key="1">
    <source>
        <dbReference type="SAM" id="MobiDB-lite"/>
    </source>
</evidence>
<evidence type="ECO:0000313" key="3">
    <source>
        <dbReference type="Proteomes" id="UP000250275"/>
    </source>
</evidence>
<dbReference type="AlphaFoldDB" id="A0A310SFU3"/>
<dbReference type="EMBL" id="KQ773173">
    <property type="protein sequence ID" value="OAD52420.1"/>
    <property type="molecule type" value="Genomic_DNA"/>
</dbReference>